<protein>
    <recommendedName>
        <fullName evidence="2">Membrane-bound transcription factor site-1 protease-like N-terminal domain-containing protein</fullName>
    </recommendedName>
</protein>
<reference evidence="3" key="1">
    <citation type="submission" date="2017-07" db="EMBL/GenBank/DDBJ databases">
        <title>Taro Niue Genome Assembly and Annotation.</title>
        <authorList>
            <person name="Atibalentja N."/>
            <person name="Keating K."/>
            <person name="Fields C.J."/>
        </authorList>
    </citation>
    <scope>NUCLEOTIDE SEQUENCE</scope>
    <source>
        <strain evidence="3">Niue_2</strain>
        <tissue evidence="3">Leaf</tissue>
    </source>
</reference>
<feature type="domain" description="Membrane-bound transcription factor site-1 protease-like N-terminal" evidence="2">
    <location>
        <begin position="51"/>
        <end position="123"/>
    </location>
</feature>
<evidence type="ECO:0000259" key="2">
    <source>
        <dbReference type="Pfam" id="PF23001"/>
    </source>
</evidence>
<evidence type="ECO:0000313" key="4">
    <source>
        <dbReference type="Proteomes" id="UP000652761"/>
    </source>
</evidence>
<sequence length="187" mass="21099">MSGPGPVFHSSWFFAVFLVLSLFLPCHDPSACVPPSHSPEPERPGGTQAGNYIVRFREYRKAGEHRVYVEESLGSIKGWRWVERRNPASSFPTDFGLLAIEDVHRSKLIEELGRLELVKDVIVDSSYTRSLSVHGGERGLSFSGVTKRPGKIFTSMSREGEQVCSQLSNSTLSWRRKLLMQFVRVMQ</sequence>
<dbReference type="OrthoDB" id="1740355at2759"/>
<keyword evidence="4" id="KW-1185">Reference proteome</keyword>
<evidence type="ECO:0000313" key="3">
    <source>
        <dbReference type="EMBL" id="MQL91739.1"/>
    </source>
</evidence>
<dbReference type="EMBL" id="NMUH01001374">
    <property type="protein sequence ID" value="MQL91739.1"/>
    <property type="molecule type" value="Genomic_DNA"/>
</dbReference>
<dbReference type="AlphaFoldDB" id="A0A843VK41"/>
<comment type="caution">
    <text evidence="3">The sequence shown here is derived from an EMBL/GenBank/DDBJ whole genome shotgun (WGS) entry which is preliminary data.</text>
</comment>
<keyword evidence="1" id="KW-0732">Signal</keyword>
<organism evidence="3 4">
    <name type="scientific">Colocasia esculenta</name>
    <name type="common">Wild taro</name>
    <name type="synonym">Arum esculentum</name>
    <dbReference type="NCBI Taxonomy" id="4460"/>
    <lineage>
        <taxon>Eukaryota</taxon>
        <taxon>Viridiplantae</taxon>
        <taxon>Streptophyta</taxon>
        <taxon>Embryophyta</taxon>
        <taxon>Tracheophyta</taxon>
        <taxon>Spermatophyta</taxon>
        <taxon>Magnoliopsida</taxon>
        <taxon>Liliopsida</taxon>
        <taxon>Araceae</taxon>
        <taxon>Aroideae</taxon>
        <taxon>Colocasieae</taxon>
        <taxon>Colocasia</taxon>
    </lineage>
</organism>
<evidence type="ECO:0000256" key="1">
    <source>
        <dbReference type="SAM" id="SignalP"/>
    </source>
</evidence>
<feature type="signal peptide" evidence="1">
    <location>
        <begin position="1"/>
        <end position="32"/>
    </location>
</feature>
<proteinExistence type="predicted"/>
<gene>
    <name evidence="3" type="ORF">Taro_024342</name>
</gene>
<dbReference type="Proteomes" id="UP000652761">
    <property type="component" value="Unassembled WGS sequence"/>
</dbReference>
<accession>A0A843VK41</accession>
<feature type="chain" id="PRO_5032962623" description="Membrane-bound transcription factor site-1 protease-like N-terminal domain-containing protein" evidence="1">
    <location>
        <begin position="33"/>
        <end position="187"/>
    </location>
</feature>
<dbReference type="Pfam" id="PF23001">
    <property type="entry name" value="MBTP1_N"/>
    <property type="match status" value="1"/>
</dbReference>
<dbReference type="InterPro" id="IPR055143">
    <property type="entry name" value="MBTP1_N"/>
</dbReference>
<name>A0A843VK41_COLES</name>